<sequence>MEDQAKLLADLTAAVSSMNAKLGEMHPVVLDLHTWKPSIEKSMESLRAEVGDLRALVLNPNKLATTPPTGGAPLPLPHISADAPSTSPTLAKPAASLLGVRAAGDGDDGHGQSGHHDASNQRGNYSDDPRSSDVAPAKGTSLIPCQGYDSSDFMAREGSSSRFPHPPRVDFPLFDGENPRAWRLKSEAYFQVCTMHLDNWVNFAAMYFVKDALAWLQASVAHLQFPVWKDFADNICTQFGRTELS</sequence>
<reference evidence="1" key="1">
    <citation type="submission" date="2021-05" db="EMBL/GenBank/DDBJ databases">
        <authorList>
            <person name="Scholz U."/>
            <person name="Mascher M."/>
            <person name="Fiebig A."/>
        </authorList>
    </citation>
    <scope>NUCLEOTIDE SEQUENCE [LARGE SCALE GENOMIC DNA]</scope>
</reference>
<keyword evidence="2" id="KW-1185">Reference proteome</keyword>
<name>A0ACD5Y2I1_AVESA</name>
<accession>A0ACD5Y2I1</accession>
<proteinExistence type="predicted"/>
<protein>
    <submittedName>
        <fullName evidence="1">Uncharacterized protein</fullName>
    </submittedName>
</protein>
<evidence type="ECO:0000313" key="1">
    <source>
        <dbReference type="EnsemblPlants" id="AVESA.00010b.r2.5CG0889650.1.CDS.1"/>
    </source>
</evidence>
<organism evidence="1 2">
    <name type="scientific">Avena sativa</name>
    <name type="common">Oat</name>
    <dbReference type="NCBI Taxonomy" id="4498"/>
    <lineage>
        <taxon>Eukaryota</taxon>
        <taxon>Viridiplantae</taxon>
        <taxon>Streptophyta</taxon>
        <taxon>Embryophyta</taxon>
        <taxon>Tracheophyta</taxon>
        <taxon>Spermatophyta</taxon>
        <taxon>Magnoliopsida</taxon>
        <taxon>Liliopsida</taxon>
        <taxon>Poales</taxon>
        <taxon>Poaceae</taxon>
        <taxon>BOP clade</taxon>
        <taxon>Pooideae</taxon>
        <taxon>Poodae</taxon>
        <taxon>Poeae</taxon>
        <taxon>Poeae Chloroplast Group 1 (Aveneae type)</taxon>
        <taxon>Aveninae</taxon>
        <taxon>Avena</taxon>
    </lineage>
</organism>
<dbReference type="Proteomes" id="UP001732700">
    <property type="component" value="Chromosome 5C"/>
</dbReference>
<reference evidence="1" key="2">
    <citation type="submission" date="2025-09" db="UniProtKB">
        <authorList>
            <consortium name="EnsemblPlants"/>
        </authorList>
    </citation>
    <scope>IDENTIFICATION</scope>
</reference>
<dbReference type="EnsemblPlants" id="AVESA.00010b.r2.5CG0889650.1">
    <property type="protein sequence ID" value="AVESA.00010b.r2.5CG0889650.1.CDS.1"/>
    <property type="gene ID" value="AVESA.00010b.r2.5CG0889650"/>
</dbReference>
<evidence type="ECO:0000313" key="2">
    <source>
        <dbReference type="Proteomes" id="UP001732700"/>
    </source>
</evidence>